<dbReference type="Gene3D" id="3.40.30.10">
    <property type="entry name" value="Glutaredoxin"/>
    <property type="match status" value="1"/>
</dbReference>
<dbReference type="EMBL" id="LFDV01000002">
    <property type="protein sequence ID" value="KTB48336.1"/>
    <property type="molecule type" value="Genomic_DNA"/>
</dbReference>
<feature type="domain" description="Thioredoxin-like fold" evidence="1">
    <location>
        <begin position="5"/>
        <end position="54"/>
    </location>
</feature>
<gene>
    <name evidence="2" type="ORF">DEALK_11820</name>
</gene>
<dbReference type="Pfam" id="PF13192">
    <property type="entry name" value="Thioredoxin_3"/>
    <property type="match status" value="1"/>
</dbReference>
<evidence type="ECO:0000259" key="1">
    <source>
        <dbReference type="Pfam" id="PF13192"/>
    </source>
</evidence>
<proteinExistence type="predicted"/>
<dbReference type="Proteomes" id="UP000053947">
    <property type="component" value="Unassembled WGS sequence"/>
</dbReference>
<dbReference type="AlphaFoldDB" id="A0A0W0GIE3"/>
<evidence type="ECO:0000313" key="3">
    <source>
        <dbReference type="Proteomes" id="UP000053947"/>
    </source>
</evidence>
<evidence type="ECO:0000313" key="2">
    <source>
        <dbReference type="EMBL" id="KTB48336.1"/>
    </source>
</evidence>
<keyword evidence="3" id="KW-1185">Reference proteome</keyword>
<reference evidence="2 3" key="1">
    <citation type="submission" date="2015-06" db="EMBL/GenBank/DDBJ databases">
        <title>Genome sequence of the organohalide-respiring Dehalogenimonas alkenigignens type strain (IP3-3T).</title>
        <authorList>
            <person name="Key T.A."/>
            <person name="Richmond D.P."/>
            <person name="Bowman K.S."/>
            <person name="Cho Y.-J."/>
            <person name="Chun J."/>
            <person name="da Costa M.S."/>
            <person name="Rainey F.A."/>
            <person name="Moe W.M."/>
        </authorList>
    </citation>
    <scope>NUCLEOTIDE SEQUENCE [LARGE SCALE GENOMIC DNA]</scope>
    <source>
        <strain evidence="2 3">IP3-3</strain>
    </source>
</reference>
<dbReference type="InterPro" id="IPR012336">
    <property type="entry name" value="Thioredoxin-like_fold"/>
</dbReference>
<comment type="caution">
    <text evidence="2">The sequence shown here is derived from an EMBL/GenBank/DDBJ whole genome shotgun (WGS) entry which is preliminary data.</text>
</comment>
<organism evidence="2 3">
    <name type="scientific">Dehalogenimonas alkenigignens</name>
    <dbReference type="NCBI Taxonomy" id="1217799"/>
    <lineage>
        <taxon>Bacteria</taxon>
        <taxon>Bacillati</taxon>
        <taxon>Chloroflexota</taxon>
        <taxon>Dehalococcoidia</taxon>
        <taxon>Dehalococcoidales</taxon>
        <taxon>Dehalococcoidaceae</taxon>
        <taxon>Dehalogenimonas</taxon>
    </lineage>
</organism>
<accession>A0A0W0GIE3</accession>
<protein>
    <recommendedName>
        <fullName evidence="1">Thioredoxin-like fold domain-containing protein</fullName>
    </recommendedName>
</protein>
<name>A0A0W0GIE3_9CHLR</name>
<dbReference type="STRING" id="1217799.DEALK_11820"/>
<sequence length="62" mass="7024">MAYSQRITRPQIPAKLKRVKFVNEIMTYPVLMTLAIETDEKVVFSGKVPGMSSLIAKIKNKL</sequence>